<keyword evidence="1" id="KW-0479">Metal-binding</keyword>
<dbReference type="InterPro" id="IPR002586">
    <property type="entry name" value="CobQ/CobB/MinD/ParA_Nub-bd_dom"/>
</dbReference>
<dbReference type="GO" id="GO:0051536">
    <property type="term" value="F:iron-sulfur cluster binding"/>
    <property type="evidence" value="ECO:0007669"/>
    <property type="project" value="UniProtKB-KW"/>
</dbReference>
<evidence type="ECO:0000256" key="1">
    <source>
        <dbReference type="ARBA" id="ARBA00022723"/>
    </source>
</evidence>
<dbReference type="Pfam" id="PF00037">
    <property type="entry name" value="Fer4"/>
    <property type="match status" value="2"/>
</dbReference>
<dbReference type="Proteomes" id="UP000215559">
    <property type="component" value="Unassembled WGS sequence"/>
</dbReference>
<comment type="caution">
    <text evidence="5">The sequence shown here is derived from an EMBL/GenBank/DDBJ whole genome shotgun (WGS) entry which is preliminary data.</text>
</comment>
<dbReference type="Gene3D" id="3.30.70.20">
    <property type="match status" value="1"/>
</dbReference>
<dbReference type="PANTHER" id="PTHR43063">
    <property type="entry name" value="4FE-4S CLUSTER CONTAINING PARA FAMILY ATPASE PROTEIN"/>
    <property type="match status" value="1"/>
</dbReference>
<accession>A0A235BSM2</accession>
<dbReference type="CDD" id="cd03110">
    <property type="entry name" value="SIMIBI_bact_arch"/>
    <property type="match status" value="1"/>
</dbReference>
<name>A0A235BSM2_UNCW3</name>
<dbReference type="PANTHER" id="PTHR43063:SF1">
    <property type="entry name" value="4FE-4S CLUSTER CONTAINING PARA FAMILY ATPASE PROTEIN"/>
    <property type="match status" value="1"/>
</dbReference>
<organism evidence="5 6">
    <name type="scientific">candidate division WOR-3 bacterium JGI_Cruoil_03_51_56</name>
    <dbReference type="NCBI Taxonomy" id="1973747"/>
    <lineage>
        <taxon>Bacteria</taxon>
        <taxon>Bacteria division WOR-3</taxon>
    </lineage>
</organism>
<feature type="domain" description="4Fe-4S ferredoxin-type" evidence="4">
    <location>
        <begin position="86"/>
        <end position="115"/>
    </location>
</feature>
<dbReference type="SUPFAM" id="SSF54862">
    <property type="entry name" value="4Fe-4S ferredoxins"/>
    <property type="match status" value="1"/>
</dbReference>
<dbReference type="Pfam" id="PF01656">
    <property type="entry name" value="CbiA"/>
    <property type="match status" value="1"/>
</dbReference>
<dbReference type="SUPFAM" id="SSF52540">
    <property type="entry name" value="P-loop containing nucleoside triphosphate hydrolases"/>
    <property type="match status" value="1"/>
</dbReference>
<dbReference type="InterPro" id="IPR017896">
    <property type="entry name" value="4Fe4S_Fe-S-bd"/>
</dbReference>
<sequence>MVISVASGKGGTGKTTVAVNLALSIGKCQFLDCDVEEPNGNVFLKPEILSTQKVYKPIPKIDEKKCTFCGKCAHACAYNALAVLRDKVIVFPELCHGCGLCAWVCPEEAIAEEKQPLGVVETGLSGDVEFVQGKLNIGEPMAVPVIRAVKQKISVKMDAILDVPPGTSCPVVQSVKDTDFCLLVTEPTPFGLHDLKLAVETVRKLGIRIGVVLNRSDIGDSKTESYCATENIPILMRIPADRRIAEAYSRGVPVIEALLEYRSRFQKLFQDIRTIVAQ</sequence>
<dbReference type="AlphaFoldDB" id="A0A235BSM2"/>
<evidence type="ECO:0000256" key="2">
    <source>
        <dbReference type="ARBA" id="ARBA00023004"/>
    </source>
</evidence>
<dbReference type="GO" id="GO:0046872">
    <property type="term" value="F:metal ion binding"/>
    <property type="evidence" value="ECO:0007669"/>
    <property type="project" value="UniProtKB-KW"/>
</dbReference>
<evidence type="ECO:0000259" key="4">
    <source>
        <dbReference type="PROSITE" id="PS51379"/>
    </source>
</evidence>
<evidence type="ECO:0000313" key="5">
    <source>
        <dbReference type="EMBL" id="OYD15211.1"/>
    </source>
</evidence>
<keyword evidence="2" id="KW-0408">Iron</keyword>
<evidence type="ECO:0000256" key="3">
    <source>
        <dbReference type="ARBA" id="ARBA00023014"/>
    </source>
</evidence>
<dbReference type="EMBL" id="NOZP01000116">
    <property type="protein sequence ID" value="OYD15211.1"/>
    <property type="molecule type" value="Genomic_DNA"/>
</dbReference>
<dbReference type="Gene3D" id="3.40.50.300">
    <property type="entry name" value="P-loop containing nucleotide triphosphate hydrolases"/>
    <property type="match status" value="2"/>
</dbReference>
<reference evidence="5 6" key="1">
    <citation type="submission" date="2017-07" db="EMBL/GenBank/DDBJ databases">
        <title>Recovery of genomes from metagenomes via a dereplication, aggregation, and scoring strategy.</title>
        <authorList>
            <person name="Sieber C.M."/>
            <person name="Probst A.J."/>
            <person name="Sharrar A."/>
            <person name="Thomas B.C."/>
            <person name="Hess M."/>
            <person name="Tringe S.G."/>
            <person name="Banfield J.F."/>
        </authorList>
    </citation>
    <scope>NUCLEOTIDE SEQUENCE [LARGE SCALE GENOMIC DNA]</scope>
    <source>
        <strain evidence="5">JGI_Cruoil_03_51_56</strain>
    </source>
</reference>
<dbReference type="InterPro" id="IPR017900">
    <property type="entry name" value="4Fe4S_Fe_S_CS"/>
</dbReference>
<dbReference type="PROSITE" id="PS51379">
    <property type="entry name" value="4FE4S_FER_2"/>
    <property type="match status" value="2"/>
</dbReference>
<keyword evidence="3" id="KW-0411">Iron-sulfur</keyword>
<dbReference type="InterPro" id="IPR027417">
    <property type="entry name" value="P-loop_NTPase"/>
</dbReference>
<feature type="domain" description="4Fe-4S ferredoxin-type" evidence="4">
    <location>
        <begin position="57"/>
        <end position="83"/>
    </location>
</feature>
<protein>
    <submittedName>
        <fullName evidence="5">(4Fe-4S)-binding protein</fullName>
    </submittedName>
</protein>
<proteinExistence type="predicted"/>
<gene>
    <name evidence="5" type="ORF">CH330_06300</name>
</gene>
<dbReference type="PROSITE" id="PS00198">
    <property type="entry name" value="4FE4S_FER_1"/>
    <property type="match status" value="1"/>
</dbReference>
<evidence type="ECO:0000313" key="6">
    <source>
        <dbReference type="Proteomes" id="UP000215559"/>
    </source>
</evidence>